<dbReference type="PANTHER" id="PTHR10091">
    <property type="entry name" value="ALDOSE-1-EPIMERASE"/>
    <property type="match status" value="1"/>
</dbReference>
<evidence type="ECO:0000256" key="7">
    <source>
        <dbReference type="ARBA" id="ARBA00023235"/>
    </source>
</evidence>
<dbReference type="EC" id="5.1.3.3" evidence="9"/>
<evidence type="ECO:0000256" key="2">
    <source>
        <dbReference type="ARBA" id="ARBA00005028"/>
    </source>
</evidence>
<organism evidence="13 14">
    <name type="scientific">Fervidobacterium nodosum (strain ATCC 35602 / DSM 5306 / Rt17-B1)</name>
    <dbReference type="NCBI Taxonomy" id="381764"/>
    <lineage>
        <taxon>Bacteria</taxon>
        <taxon>Thermotogati</taxon>
        <taxon>Thermotogota</taxon>
        <taxon>Thermotogae</taxon>
        <taxon>Thermotogales</taxon>
        <taxon>Fervidobacteriaceae</taxon>
        <taxon>Fervidobacterium</taxon>
    </lineage>
</organism>
<comment type="catalytic activity">
    <reaction evidence="9">
        <text>alpha-D-glucose = beta-D-glucose</text>
        <dbReference type="Rhea" id="RHEA:10264"/>
        <dbReference type="ChEBI" id="CHEBI:15903"/>
        <dbReference type="ChEBI" id="CHEBI:17925"/>
        <dbReference type="EC" id="5.1.3.3"/>
    </reaction>
</comment>
<evidence type="ECO:0000256" key="10">
    <source>
        <dbReference type="PIRSR" id="PIRSR005096-1"/>
    </source>
</evidence>
<dbReference type="RefSeq" id="WP_011994367.1">
    <property type="nucleotide sequence ID" value="NC_009718.1"/>
</dbReference>
<dbReference type="STRING" id="381764.Fnod_1210"/>
<evidence type="ECO:0000256" key="4">
    <source>
        <dbReference type="ARBA" id="ARBA00011245"/>
    </source>
</evidence>
<dbReference type="AlphaFoldDB" id="A7HMC4"/>
<dbReference type="GO" id="GO:0005737">
    <property type="term" value="C:cytoplasm"/>
    <property type="evidence" value="ECO:0007669"/>
    <property type="project" value="UniProtKB-SubCell"/>
</dbReference>
<keyword evidence="5" id="KW-0963">Cytoplasm</keyword>
<evidence type="ECO:0000313" key="13">
    <source>
        <dbReference type="EMBL" id="ABS61057.1"/>
    </source>
</evidence>
<evidence type="ECO:0000256" key="6">
    <source>
        <dbReference type="ARBA" id="ARBA00022553"/>
    </source>
</evidence>
<keyword evidence="7 9" id="KW-0413">Isomerase</keyword>
<dbReference type="GO" id="GO:0030246">
    <property type="term" value="F:carbohydrate binding"/>
    <property type="evidence" value="ECO:0007669"/>
    <property type="project" value="InterPro"/>
</dbReference>
<dbReference type="PIRSF" id="PIRSF005096">
    <property type="entry name" value="GALM"/>
    <property type="match status" value="1"/>
</dbReference>
<feature type="binding site" evidence="12">
    <location>
        <begin position="185"/>
        <end position="187"/>
    </location>
    <ligand>
        <name>beta-D-galactose</name>
        <dbReference type="ChEBI" id="CHEBI:27667"/>
    </ligand>
</feature>
<evidence type="ECO:0000256" key="3">
    <source>
        <dbReference type="ARBA" id="ARBA00006206"/>
    </source>
</evidence>
<dbReference type="PANTHER" id="PTHR10091:SF0">
    <property type="entry name" value="GALACTOSE MUTAROTASE"/>
    <property type="match status" value="1"/>
</dbReference>
<feature type="binding site" evidence="11">
    <location>
        <position position="253"/>
    </location>
    <ligand>
        <name>beta-D-galactose</name>
        <dbReference type="ChEBI" id="CHEBI:27667"/>
    </ligand>
</feature>
<dbReference type="CDD" id="cd09019">
    <property type="entry name" value="galactose_mutarotase_like"/>
    <property type="match status" value="1"/>
</dbReference>
<dbReference type="HOGENOM" id="CLU_031753_1_0_0"/>
<dbReference type="EMBL" id="CP000771">
    <property type="protein sequence ID" value="ABS61057.1"/>
    <property type="molecule type" value="Genomic_DNA"/>
</dbReference>
<dbReference type="KEGG" id="fno:Fnod_1210"/>
<comment type="pathway">
    <text evidence="2 9">Carbohydrate metabolism; hexose metabolism.</text>
</comment>
<dbReference type="NCBIfam" id="NF008277">
    <property type="entry name" value="PRK11055.1"/>
    <property type="match status" value="1"/>
</dbReference>
<evidence type="ECO:0000256" key="1">
    <source>
        <dbReference type="ARBA" id="ARBA00004496"/>
    </source>
</evidence>
<feature type="active site" description="Proton acceptor" evidence="10">
    <location>
        <position position="312"/>
    </location>
</feature>
<name>A7HMC4_FERNB</name>
<dbReference type="Proteomes" id="UP000002415">
    <property type="component" value="Chromosome"/>
</dbReference>
<dbReference type="InterPro" id="IPR011013">
    <property type="entry name" value="Gal_mutarotase_sf_dom"/>
</dbReference>
<dbReference type="GO" id="GO:0004034">
    <property type="term" value="F:aldose 1-epimerase activity"/>
    <property type="evidence" value="ECO:0007669"/>
    <property type="project" value="UniProtKB-EC"/>
</dbReference>
<dbReference type="InterPro" id="IPR014718">
    <property type="entry name" value="GH-type_carb-bd"/>
</dbReference>
<sequence length="347" mass="38971">MFFGSIDKREFGATTEGIAVQEYTLVNKNGVMMKVLTYGGIIRELWVPDKNGNFVDIVLGFDSLEEYERNPGYLGALIGRFANRIAYGKFEIDGVTYQLALNDKGRPNALHGGYKGFNKKVWKAFDEITPNGPILTLKYFSHDGDEGFPGDLDVSVTYTLTNENELKIDYTATTNRPTIVNLTQHTYFNLAGGGKIYDHIVVLNADKYTPVNENLIPTGDIMPVEDTLYDLRKETRLGDAIEKLKNSNAKGYDNNFVLNSEFAAKVYEPSTGISMELYTTQPGLQFYTGNYLPGLNGKRGQNYDAHTGFCLETQHFPDSPNHENFPNTVLRPGEIYKHRSVFKFGII</sequence>
<dbReference type="GO" id="GO:0006006">
    <property type="term" value="P:glucose metabolic process"/>
    <property type="evidence" value="ECO:0007669"/>
    <property type="project" value="TreeGrafter"/>
</dbReference>
<keyword evidence="8 9" id="KW-0119">Carbohydrate metabolism</keyword>
<comment type="subunit">
    <text evidence="4">Monomer.</text>
</comment>
<feature type="binding site" evidence="12">
    <location>
        <begin position="83"/>
        <end position="84"/>
    </location>
    <ligand>
        <name>beta-D-galactose</name>
        <dbReference type="ChEBI" id="CHEBI:27667"/>
    </ligand>
</feature>
<comment type="similarity">
    <text evidence="3 9">Belongs to the aldose epimerase family.</text>
</comment>
<evidence type="ECO:0000256" key="8">
    <source>
        <dbReference type="ARBA" id="ARBA00023277"/>
    </source>
</evidence>
<dbReference type="eggNOG" id="COG2017">
    <property type="taxonomic scope" value="Bacteria"/>
</dbReference>
<dbReference type="GO" id="GO:0033499">
    <property type="term" value="P:galactose catabolic process via UDP-galactose, Leloir pathway"/>
    <property type="evidence" value="ECO:0007669"/>
    <property type="project" value="TreeGrafter"/>
</dbReference>
<dbReference type="UniPathway" id="UPA00242"/>
<dbReference type="SUPFAM" id="SSF74650">
    <property type="entry name" value="Galactose mutarotase-like"/>
    <property type="match status" value="1"/>
</dbReference>
<evidence type="ECO:0000256" key="5">
    <source>
        <dbReference type="ARBA" id="ARBA00022490"/>
    </source>
</evidence>
<proteinExistence type="inferred from homology"/>
<evidence type="ECO:0000256" key="11">
    <source>
        <dbReference type="PIRSR" id="PIRSR005096-2"/>
    </source>
</evidence>
<dbReference type="Pfam" id="PF01263">
    <property type="entry name" value="Aldose_epim"/>
    <property type="match status" value="1"/>
</dbReference>
<keyword evidence="6" id="KW-0597">Phosphoprotein</keyword>
<dbReference type="Gene3D" id="2.70.98.10">
    <property type="match status" value="1"/>
</dbReference>
<gene>
    <name evidence="13" type="ordered locus">Fnod_1210</name>
</gene>
<feature type="active site" description="Proton donor" evidence="10">
    <location>
        <position position="185"/>
    </location>
</feature>
<keyword evidence="14" id="KW-1185">Reference proteome</keyword>
<reference evidence="13 14" key="1">
    <citation type="submission" date="2007-07" db="EMBL/GenBank/DDBJ databases">
        <title>Complete sequence of Fervidobacterium nodosum Rt17-B1.</title>
        <authorList>
            <consortium name="US DOE Joint Genome Institute"/>
            <person name="Copeland A."/>
            <person name="Lucas S."/>
            <person name="Lapidus A."/>
            <person name="Barry K."/>
            <person name="Glavina del Rio T."/>
            <person name="Dalin E."/>
            <person name="Tice H."/>
            <person name="Pitluck S."/>
            <person name="Saunders E."/>
            <person name="Brettin T."/>
            <person name="Bruce D."/>
            <person name="Detter J.C."/>
            <person name="Han C."/>
            <person name="Schmutz J."/>
            <person name="Larimer F."/>
            <person name="Land M."/>
            <person name="Hauser L."/>
            <person name="Kyrpides N."/>
            <person name="Mikhailova N."/>
            <person name="Nelson K."/>
            <person name="Gogarten J.P."/>
            <person name="Noll K."/>
            <person name="Richardson P."/>
        </authorList>
    </citation>
    <scope>NUCLEOTIDE SEQUENCE [LARGE SCALE GENOMIC DNA]</scope>
    <source>
        <strain evidence="14">ATCC 35602 / DSM 5306 / Rt17-B1</strain>
    </source>
</reference>
<accession>A7HMC4</accession>
<reference evidence="13 14" key="2">
    <citation type="journal article" date="2009" name="Proc. Natl. Acad. Sci. U.S.A.">
        <title>On the chimeric nature, thermophilic origin, and phylogenetic placement of the Thermotogales.</title>
        <authorList>
            <person name="Zhaxybayeva O."/>
            <person name="Swithers K.S."/>
            <person name="Lapierre P."/>
            <person name="Fournier G.P."/>
            <person name="Bickhart D.M."/>
            <person name="DeBoy R.T."/>
            <person name="Nelson K.E."/>
            <person name="Nesbo C.L."/>
            <person name="Doolittle W.F."/>
            <person name="Gogarten J.P."/>
            <person name="Noll K.M."/>
        </authorList>
    </citation>
    <scope>NUCLEOTIDE SEQUENCE [LARGE SCALE GENOMIC DNA]</scope>
    <source>
        <strain evidence="14">ATCC 35602 / DSM 5306 / Rt17-B1</strain>
    </source>
</reference>
<dbReference type="OrthoDB" id="9779408at2"/>
<comment type="subcellular location">
    <subcellularLocation>
        <location evidence="1">Cytoplasm</location>
    </subcellularLocation>
</comment>
<dbReference type="InterPro" id="IPR015443">
    <property type="entry name" value="Aldose_1-epimerase"/>
</dbReference>
<protein>
    <recommendedName>
        <fullName evidence="9">Aldose 1-epimerase</fullName>
        <ecNumber evidence="9">5.1.3.3</ecNumber>
    </recommendedName>
</protein>
<dbReference type="InterPro" id="IPR008183">
    <property type="entry name" value="Aldose_1/G6P_1-epimerase"/>
</dbReference>
<dbReference type="FunFam" id="2.70.98.10:FF:000003">
    <property type="entry name" value="Aldose 1-epimerase"/>
    <property type="match status" value="1"/>
</dbReference>
<evidence type="ECO:0000313" key="14">
    <source>
        <dbReference type="Proteomes" id="UP000002415"/>
    </source>
</evidence>
<evidence type="ECO:0000256" key="12">
    <source>
        <dbReference type="PIRSR" id="PIRSR005096-3"/>
    </source>
</evidence>
<dbReference type="InterPro" id="IPR047215">
    <property type="entry name" value="Galactose_mutarotase-like"/>
</dbReference>
<evidence type="ECO:0000256" key="9">
    <source>
        <dbReference type="PIRNR" id="PIRNR005096"/>
    </source>
</evidence>